<gene>
    <name evidence="1" type="ORF">CCR87_07775</name>
</gene>
<keyword evidence="2" id="KW-1185">Reference proteome</keyword>
<reference evidence="1" key="2">
    <citation type="journal article" date="2020" name="Microorganisms">
        <title>Osmotic Adaptation and Compatible Solute Biosynthesis of Phototrophic Bacteria as Revealed from Genome Analyses.</title>
        <authorList>
            <person name="Imhoff J.F."/>
            <person name="Rahn T."/>
            <person name="Kunzel S."/>
            <person name="Keller A."/>
            <person name="Neulinger S.C."/>
        </authorList>
    </citation>
    <scope>NUCLEOTIDE SEQUENCE</scope>
    <source>
        <strain evidence="1">LMG 28126</strain>
    </source>
</reference>
<accession>A0A934TK42</accession>
<sequence>MQTQFEIDGRLVDLTEATSRARELAESITFVDAQIRQLLNEWAIADTARLAYLAAIAREQRPAR</sequence>
<comment type="caution">
    <text evidence="1">The sequence shown here is derived from an EMBL/GenBank/DDBJ whole genome shotgun (WGS) entry which is preliminary data.</text>
</comment>
<dbReference type="AlphaFoldDB" id="A0A934TK42"/>
<organism evidence="1 2">
    <name type="scientific">Rhodobaculum claviforme</name>
    <dbReference type="NCBI Taxonomy" id="1549854"/>
    <lineage>
        <taxon>Bacteria</taxon>
        <taxon>Pseudomonadati</taxon>
        <taxon>Pseudomonadota</taxon>
        <taxon>Alphaproteobacteria</taxon>
        <taxon>Rhodobacterales</taxon>
        <taxon>Paracoccaceae</taxon>
        <taxon>Rhodobaculum</taxon>
    </lineage>
</organism>
<protein>
    <submittedName>
        <fullName evidence="1">Uncharacterized protein</fullName>
    </submittedName>
</protein>
<proteinExistence type="predicted"/>
<evidence type="ECO:0000313" key="2">
    <source>
        <dbReference type="Proteomes" id="UP000706333"/>
    </source>
</evidence>
<evidence type="ECO:0000313" key="1">
    <source>
        <dbReference type="EMBL" id="MBK5927235.1"/>
    </source>
</evidence>
<dbReference type="Proteomes" id="UP000706333">
    <property type="component" value="Unassembled WGS sequence"/>
</dbReference>
<name>A0A934TK42_9RHOB</name>
<dbReference type="EMBL" id="NHSD01000222">
    <property type="protein sequence ID" value="MBK5927235.1"/>
    <property type="molecule type" value="Genomic_DNA"/>
</dbReference>
<dbReference type="RefSeq" id="WP_201156995.1">
    <property type="nucleotide sequence ID" value="NZ_NHSD01000222.1"/>
</dbReference>
<reference evidence="1" key="1">
    <citation type="submission" date="2017-05" db="EMBL/GenBank/DDBJ databases">
        <authorList>
            <person name="Imhoff J.F."/>
            <person name="Rahn T."/>
            <person name="Kuenzel S."/>
            <person name="Neulinger S.C."/>
        </authorList>
    </citation>
    <scope>NUCLEOTIDE SEQUENCE</scope>
    <source>
        <strain evidence="1">LMG 28126</strain>
    </source>
</reference>